<dbReference type="AlphaFoldDB" id="A0A1N7L6Y1"/>
<feature type="transmembrane region" description="Helical" evidence="1">
    <location>
        <begin position="95"/>
        <end position="117"/>
    </location>
</feature>
<accession>A0A1N7L6Y1</accession>
<dbReference type="OrthoDB" id="9968891at2"/>
<reference evidence="3" key="1">
    <citation type="submission" date="2017-01" db="EMBL/GenBank/DDBJ databases">
        <authorList>
            <person name="Varghese N."/>
            <person name="Submissions S."/>
        </authorList>
    </citation>
    <scope>NUCLEOTIDE SEQUENCE [LARGE SCALE GENOMIC DNA]</scope>
    <source>
        <strain evidence="3">DSM 29430</strain>
    </source>
</reference>
<keyword evidence="1" id="KW-1133">Transmembrane helix</keyword>
<gene>
    <name evidence="2" type="ORF">SAMN05421759_102431</name>
</gene>
<organism evidence="2 3">
    <name type="scientific">Roseivivax lentus</name>
    <dbReference type="NCBI Taxonomy" id="633194"/>
    <lineage>
        <taxon>Bacteria</taxon>
        <taxon>Pseudomonadati</taxon>
        <taxon>Pseudomonadota</taxon>
        <taxon>Alphaproteobacteria</taxon>
        <taxon>Rhodobacterales</taxon>
        <taxon>Roseobacteraceae</taxon>
        <taxon>Roseivivax</taxon>
    </lineage>
</organism>
<evidence type="ECO:0000256" key="1">
    <source>
        <dbReference type="SAM" id="Phobius"/>
    </source>
</evidence>
<name>A0A1N7L6Y1_9RHOB</name>
<sequence>MTTQTRIGAAAVLVFVLMVVLNNAFVAPAVTGGFLPQSALMGYPPEQLARFVDEIGGLGWIGGAYRAELVVIDPIFIGLFALWVSLALRAAPKAALALALVYTCVDLTENGLLLWALSGGDPAAAATLLLPVTRVKLGLAALLFLAGRAATRRRMAEAGR</sequence>
<evidence type="ECO:0000313" key="3">
    <source>
        <dbReference type="Proteomes" id="UP000186684"/>
    </source>
</evidence>
<proteinExistence type="predicted"/>
<dbReference type="STRING" id="633194.SAMN05421759_102431"/>
<dbReference type="RefSeq" id="WP_076445879.1">
    <property type="nucleotide sequence ID" value="NZ_FTOQ01000002.1"/>
</dbReference>
<keyword evidence="3" id="KW-1185">Reference proteome</keyword>
<keyword evidence="1" id="KW-0472">Membrane</keyword>
<dbReference type="EMBL" id="FTOQ01000002">
    <property type="protein sequence ID" value="SIS69551.1"/>
    <property type="molecule type" value="Genomic_DNA"/>
</dbReference>
<protein>
    <submittedName>
        <fullName evidence="2">Uncharacterized protein</fullName>
    </submittedName>
</protein>
<feature type="transmembrane region" description="Helical" evidence="1">
    <location>
        <begin position="123"/>
        <end position="145"/>
    </location>
</feature>
<dbReference type="Proteomes" id="UP000186684">
    <property type="component" value="Unassembled WGS sequence"/>
</dbReference>
<keyword evidence="1" id="KW-0812">Transmembrane</keyword>
<feature type="transmembrane region" description="Helical" evidence="1">
    <location>
        <begin position="69"/>
        <end position="88"/>
    </location>
</feature>
<evidence type="ECO:0000313" key="2">
    <source>
        <dbReference type="EMBL" id="SIS69551.1"/>
    </source>
</evidence>